<evidence type="ECO:0000256" key="1">
    <source>
        <dbReference type="SAM" id="Phobius"/>
    </source>
</evidence>
<name>C1FEY5_MICCC</name>
<organism evidence="2 3">
    <name type="scientific">Micromonas commoda (strain RCC299 / NOUM17 / CCMP2709)</name>
    <name type="common">Picoplanktonic green alga</name>
    <dbReference type="NCBI Taxonomy" id="296587"/>
    <lineage>
        <taxon>Eukaryota</taxon>
        <taxon>Viridiplantae</taxon>
        <taxon>Chlorophyta</taxon>
        <taxon>Mamiellophyceae</taxon>
        <taxon>Mamiellales</taxon>
        <taxon>Mamiellaceae</taxon>
        <taxon>Micromonas</taxon>
    </lineage>
</organism>
<accession>C1FEY5</accession>
<dbReference type="Proteomes" id="UP000002009">
    <property type="component" value="Chromosome 1"/>
</dbReference>
<dbReference type="InParanoid" id="C1FEY5"/>
<proteinExistence type="predicted"/>
<dbReference type="AlphaFoldDB" id="C1FEY5"/>
<feature type="transmembrane region" description="Helical" evidence="1">
    <location>
        <begin position="150"/>
        <end position="170"/>
    </location>
</feature>
<keyword evidence="1" id="KW-0812">Transmembrane</keyword>
<feature type="transmembrane region" description="Helical" evidence="1">
    <location>
        <begin position="258"/>
        <end position="282"/>
    </location>
</feature>
<keyword evidence="3" id="KW-1185">Reference proteome</keyword>
<feature type="transmembrane region" description="Helical" evidence="1">
    <location>
        <begin position="226"/>
        <end position="246"/>
    </location>
</feature>
<keyword evidence="1" id="KW-1133">Transmembrane helix</keyword>
<dbReference type="GeneID" id="8250323"/>
<reference evidence="2 3" key="1">
    <citation type="journal article" date="2009" name="Science">
        <title>Green evolution and dynamic adaptations revealed by genomes of the marine picoeukaryotes Micromonas.</title>
        <authorList>
            <person name="Worden A.Z."/>
            <person name="Lee J.H."/>
            <person name="Mock T."/>
            <person name="Rouze P."/>
            <person name="Simmons M.P."/>
            <person name="Aerts A.L."/>
            <person name="Allen A.E."/>
            <person name="Cuvelier M.L."/>
            <person name="Derelle E."/>
            <person name="Everett M.V."/>
            <person name="Foulon E."/>
            <person name="Grimwood J."/>
            <person name="Gundlach H."/>
            <person name="Henrissat B."/>
            <person name="Napoli C."/>
            <person name="McDonald S.M."/>
            <person name="Parker M.S."/>
            <person name="Rombauts S."/>
            <person name="Salamov A."/>
            <person name="Von Dassow P."/>
            <person name="Badger J.H."/>
            <person name="Coutinho P.M."/>
            <person name="Demir E."/>
            <person name="Dubchak I."/>
            <person name="Gentemann C."/>
            <person name="Eikrem W."/>
            <person name="Gready J.E."/>
            <person name="John U."/>
            <person name="Lanier W."/>
            <person name="Lindquist E.A."/>
            <person name="Lucas S."/>
            <person name="Mayer K.F."/>
            <person name="Moreau H."/>
            <person name="Not F."/>
            <person name="Otillar R."/>
            <person name="Panaud O."/>
            <person name="Pangilinan J."/>
            <person name="Paulsen I."/>
            <person name="Piegu B."/>
            <person name="Poliakov A."/>
            <person name="Robbens S."/>
            <person name="Schmutz J."/>
            <person name="Toulza E."/>
            <person name="Wyss T."/>
            <person name="Zelensky A."/>
            <person name="Zhou K."/>
            <person name="Armbrust E.V."/>
            <person name="Bhattacharya D."/>
            <person name="Goodenough U.W."/>
            <person name="Van de Peer Y."/>
            <person name="Grigoriev I.V."/>
        </authorList>
    </citation>
    <scope>NUCLEOTIDE SEQUENCE [LARGE SCALE GENOMIC DNA]</scope>
    <source>
        <strain evidence="3">RCC299 / NOUM17</strain>
    </source>
</reference>
<dbReference type="EMBL" id="CP001574">
    <property type="protein sequence ID" value="ACO69034.1"/>
    <property type="molecule type" value="Genomic_DNA"/>
</dbReference>
<sequence length="312" mass="35234">MWPPDARHAVGQMLPVFVCPGCRSNIQPPPGVAMFACPRCQTTMQFQFQLPPPPVMMPAPLNPGAQPGPSPRYVSEEESQVPYPANWSSPWRVFSPCTWDTNADHWQEPPDEPVLAPYIERFAYYICMRHELLRLVFVKRNDTLRRPDRLLVLFITIYVALHFTAQWSASTQEKRNDDGYNEKPEDEKEVIALQSSIMIAAIVGFVDVVLCLISRLSCANFKIGRLLSIPLAFFCLFFLIITISEIQSGELADEKTIGWWFVSLLWGWALATPVNIAVRVWLYGRGYTTLGLGPKRRVLGDLCASSVTTTVV</sequence>
<dbReference type="KEGG" id="mis:MICPUN_113581"/>
<keyword evidence="1" id="KW-0472">Membrane</keyword>
<evidence type="ECO:0000313" key="3">
    <source>
        <dbReference type="Proteomes" id="UP000002009"/>
    </source>
</evidence>
<dbReference type="RefSeq" id="XP_002507776.1">
    <property type="nucleotide sequence ID" value="XM_002507730.1"/>
</dbReference>
<protein>
    <submittedName>
        <fullName evidence="2">Uncharacterized protein</fullName>
    </submittedName>
</protein>
<evidence type="ECO:0000313" key="2">
    <source>
        <dbReference type="EMBL" id="ACO69034.1"/>
    </source>
</evidence>
<feature type="transmembrane region" description="Helical" evidence="1">
    <location>
        <begin position="190"/>
        <end position="214"/>
    </location>
</feature>
<gene>
    <name evidence="2" type="ORF">MICPUN_113581</name>
</gene>